<evidence type="ECO:0000259" key="5">
    <source>
        <dbReference type="PROSITE" id="PS50937"/>
    </source>
</evidence>
<name>A0A4Z0JRR9_9LACO</name>
<dbReference type="RefSeq" id="WP_135371393.1">
    <property type="nucleotide sequence ID" value="NZ_RKLY01000004.1"/>
</dbReference>
<evidence type="ECO:0000256" key="3">
    <source>
        <dbReference type="ARBA" id="ARBA00023125"/>
    </source>
</evidence>
<evidence type="ECO:0000313" key="7">
    <source>
        <dbReference type="Proteomes" id="UP000298021"/>
    </source>
</evidence>
<organism evidence="6 7">
    <name type="scientific">Companilactobacillus suantsaicola</name>
    <dbReference type="NCBI Taxonomy" id="2487723"/>
    <lineage>
        <taxon>Bacteria</taxon>
        <taxon>Bacillati</taxon>
        <taxon>Bacillota</taxon>
        <taxon>Bacilli</taxon>
        <taxon>Lactobacillales</taxon>
        <taxon>Lactobacillaceae</taxon>
        <taxon>Companilactobacillus</taxon>
    </lineage>
</organism>
<proteinExistence type="predicted"/>
<dbReference type="PANTHER" id="PTHR30204:SF69">
    <property type="entry name" value="MERR-FAMILY TRANSCRIPTIONAL REGULATOR"/>
    <property type="match status" value="1"/>
</dbReference>
<dbReference type="InterPro" id="IPR011256">
    <property type="entry name" value="Reg_factor_effector_dom_sf"/>
</dbReference>
<keyword evidence="1" id="KW-0678">Repressor</keyword>
<keyword evidence="7" id="KW-1185">Reference proteome</keyword>
<evidence type="ECO:0000256" key="2">
    <source>
        <dbReference type="ARBA" id="ARBA00023015"/>
    </source>
</evidence>
<dbReference type="GO" id="GO:0003700">
    <property type="term" value="F:DNA-binding transcription factor activity"/>
    <property type="evidence" value="ECO:0007669"/>
    <property type="project" value="InterPro"/>
</dbReference>
<evidence type="ECO:0000256" key="1">
    <source>
        <dbReference type="ARBA" id="ARBA00022491"/>
    </source>
</evidence>
<dbReference type="Pfam" id="PF13411">
    <property type="entry name" value="MerR_1"/>
    <property type="match status" value="1"/>
</dbReference>
<dbReference type="OrthoDB" id="9814833at2"/>
<sequence>MLKISEMANLANTTRRTLIFYDEQGIFTPNHRSDNGYRYYDYDQLYDLLFILGLRNLDVPLNDIKKIQNSATTSETLLANTQEKINKKISELLRIQKVLNQKVKKHDFIDEQHLYEPAIKKLSKHSFWNSIKSVGCTADEVAQLFSDFYKQLDNLAIMENSQSGFLTDLTVDNPNEYPNASFQVIKEVTGKQQVNLPIITKPAGYYACILVRNNQEGINFGLTSLKKFCFSNDLKVDDNLWQINTNNEFVETGASKYGWLEYGIRN</sequence>
<dbReference type="EMBL" id="RKLY01000004">
    <property type="protein sequence ID" value="TGD24648.1"/>
    <property type="molecule type" value="Genomic_DNA"/>
</dbReference>
<keyword evidence="3" id="KW-0238">DNA-binding</keyword>
<dbReference type="PROSITE" id="PS50937">
    <property type="entry name" value="HTH_MERR_2"/>
    <property type="match status" value="1"/>
</dbReference>
<comment type="caution">
    <text evidence="6">The sequence shown here is derived from an EMBL/GenBank/DDBJ whole genome shotgun (WGS) entry which is preliminary data.</text>
</comment>
<dbReference type="SUPFAM" id="SSF46955">
    <property type="entry name" value="Putative DNA-binding domain"/>
    <property type="match status" value="1"/>
</dbReference>
<keyword evidence="4" id="KW-0804">Transcription</keyword>
<keyword evidence="2" id="KW-0805">Transcription regulation</keyword>
<evidence type="ECO:0000313" key="6">
    <source>
        <dbReference type="EMBL" id="TGD24648.1"/>
    </source>
</evidence>
<accession>A0A4Z0JRR9</accession>
<dbReference type="PANTHER" id="PTHR30204">
    <property type="entry name" value="REDOX-CYCLING DRUG-SENSING TRANSCRIPTIONAL ACTIVATOR SOXR"/>
    <property type="match status" value="1"/>
</dbReference>
<protein>
    <submittedName>
        <fullName evidence="6">MerR family transcriptional regulator</fullName>
    </submittedName>
</protein>
<feature type="domain" description="HTH merR-type" evidence="5">
    <location>
        <begin position="1"/>
        <end position="70"/>
    </location>
</feature>
<dbReference type="GO" id="GO:0003677">
    <property type="term" value="F:DNA binding"/>
    <property type="evidence" value="ECO:0007669"/>
    <property type="project" value="UniProtKB-KW"/>
</dbReference>
<dbReference type="InterPro" id="IPR047057">
    <property type="entry name" value="MerR_fam"/>
</dbReference>
<reference evidence="6 7" key="1">
    <citation type="submission" date="2018-10" db="EMBL/GenBank/DDBJ databases">
        <title>Lactobacillus sp. R7 and Lactobacillus sp. R19 isolated from fermented mustard green product of Taiwan.</title>
        <authorList>
            <person name="Lin S.-T."/>
        </authorList>
    </citation>
    <scope>NUCLEOTIDE SEQUENCE [LARGE SCALE GENOMIC DNA]</scope>
    <source>
        <strain evidence="6 7">BCRC 81127</strain>
    </source>
</reference>
<gene>
    <name evidence="6" type="ORF">EGT49_02550</name>
</gene>
<dbReference type="Proteomes" id="UP000298021">
    <property type="component" value="Unassembled WGS sequence"/>
</dbReference>
<dbReference type="InterPro" id="IPR000551">
    <property type="entry name" value="MerR-type_HTH_dom"/>
</dbReference>
<dbReference type="InterPro" id="IPR009061">
    <property type="entry name" value="DNA-bd_dom_put_sf"/>
</dbReference>
<evidence type="ECO:0000256" key="4">
    <source>
        <dbReference type="ARBA" id="ARBA00023163"/>
    </source>
</evidence>
<dbReference type="SMART" id="SM00422">
    <property type="entry name" value="HTH_MERR"/>
    <property type="match status" value="1"/>
</dbReference>
<dbReference type="SUPFAM" id="SSF55136">
    <property type="entry name" value="Probable bacterial effector-binding domain"/>
    <property type="match status" value="1"/>
</dbReference>
<dbReference type="Gene3D" id="1.10.1660.10">
    <property type="match status" value="1"/>
</dbReference>
<dbReference type="AlphaFoldDB" id="A0A4Z0JRR9"/>